<dbReference type="GO" id="GO:0016788">
    <property type="term" value="F:hydrolase activity, acting on ester bonds"/>
    <property type="evidence" value="ECO:0007669"/>
    <property type="project" value="InterPro"/>
</dbReference>
<name>A0A917PFW6_9MICO</name>
<reference evidence="11" key="1">
    <citation type="journal article" date="2014" name="Int. J. Syst. Evol. Microbiol.">
        <title>Complete genome sequence of Corynebacterium casei LMG S-19264T (=DSM 44701T), isolated from a smear-ripened cheese.</title>
        <authorList>
            <consortium name="US DOE Joint Genome Institute (JGI-PGF)"/>
            <person name="Walter F."/>
            <person name="Albersmeier A."/>
            <person name="Kalinowski J."/>
            <person name="Ruckert C."/>
        </authorList>
    </citation>
    <scope>NUCLEOTIDE SEQUENCE</scope>
    <source>
        <strain evidence="11">CGMCC 1.8984</strain>
    </source>
</reference>
<protein>
    <recommendedName>
        <fullName evidence="7">N-acylneuraminate cytidylyltransferase</fullName>
        <ecNumber evidence="7">2.7.7.43</ecNumber>
    </recommendedName>
</protein>
<dbReference type="RefSeq" id="WP_188742567.1">
    <property type="nucleotide sequence ID" value="NZ_BAABFW010000021.1"/>
</dbReference>
<evidence type="ECO:0000256" key="6">
    <source>
        <dbReference type="ARBA" id="ARBA00011881"/>
    </source>
</evidence>
<comment type="subunit">
    <text evidence="6">Homotetramer.</text>
</comment>
<dbReference type="InterPro" id="IPR050793">
    <property type="entry name" value="CMP-NeuNAc_synthase"/>
</dbReference>
<gene>
    <name evidence="11" type="ORF">GCM10011372_12230</name>
</gene>
<dbReference type="Gene3D" id="3.40.50.1000">
    <property type="entry name" value="HAD superfamily/HAD-like"/>
    <property type="match status" value="1"/>
</dbReference>
<keyword evidence="10" id="KW-0460">Magnesium</keyword>
<keyword evidence="8" id="KW-0479">Metal-binding</keyword>
<comment type="caution">
    <text evidence="11">The sequence shown here is derived from an EMBL/GenBank/DDBJ whole genome shotgun (WGS) entry which is preliminary data.</text>
</comment>
<dbReference type="Pfam" id="PF02348">
    <property type="entry name" value="CTP_transf_3"/>
    <property type="match status" value="1"/>
</dbReference>
<dbReference type="SFLD" id="SFLDS00003">
    <property type="entry name" value="Haloacid_Dehalogenase"/>
    <property type="match status" value="1"/>
</dbReference>
<reference evidence="11" key="2">
    <citation type="submission" date="2020-09" db="EMBL/GenBank/DDBJ databases">
        <authorList>
            <person name="Sun Q."/>
            <person name="Zhou Y."/>
        </authorList>
    </citation>
    <scope>NUCLEOTIDE SEQUENCE</scope>
    <source>
        <strain evidence="11">CGMCC 1.8984</strain>
    </source>
</reference>
<evidence type="ECO:0000256" key="9">
    <source>
        <dbReference type="ARBA" id="ARBA00022801"/>
    </source>
</evidence>
<dbReference type="PANTHER" id="PTHR21485:SF3">
    <property type="entry name" value="N-ACYLNEURAMINATE CYTIDYLYLTRANSFERASE"/>
    <property type="match status" value="1"/>
</dbReference>
<keyword evidence="9" id="KW-0378">Hydrolase</keyword>
<comment type="similarity">
    <text evidence="5">Belongs to the CMP-NeuNAc synthase family.</text>
</comment>
<comment type="similarity">
    <text evidence="4">Belongs to the KdsC family.</text>
</comment>
<evidence type="ECO:0000313" key="12">
    <source>
        <dbReference type="Proteomes" id="UP000636956"/>
    </source>
</evidence>
<dbReference type="InterPro" id="IPR003329">
    <property type="entry name" value="Cytidylyl_trans"/>
</dbReference>
<evidence type="ECO:0000256" key="5">
    <source>
        <dbReference type="ARBA" id="ARBA00010726"/>
    </source>
</evidence>
<evidence type="ECO:0000313" key="11">
    <source>
        <dbReference type="EMBL" id="GGJ75634.1"/>
    </source>
</evidence>
<keyword evidence="11" id="KW-0808">Transferase</keyword>
<dbReference type="GO" id="GO:0046872">
    <property type="term" value="F:metal ion binding"/>
    <property type="evidence" value="ECO:0007669"/>
    <property type="project" value="UniProtKB-KW"/>
</dbReference>
<comment type="cofactor">
    <cofactor evidence="2">
        <name>Mg(2+)</name>
        <dbReference type="ChEBI" id="CHEBI:18420"/>
    </cofactor>
</comment>
<evidence type="ECO:0000256" key="4">
    <source>
        <dbReference type="ARBA" id="ARBA00005893"/>
    </source>
</evidence>
<evidence type="ECO:0000256" key="7">
    <source>
        <dbReference type="ARBA" id="ARBA00012491"/>
    </source>
</evidence>
<dbReference type="Gene3D" id="3.90.550.10">
    <property type="entry name" value="Spore Coat Polysaccharide Biosynthesis Protein SpsA, Chain A"/>
    <property type="match status" value="1"/>
</dbReference>
<comment type="pathway">
    <text evidence="3">Amino-sugar metabolism; N-acetylneuraminate metabolism.</text>
</comment>
<evidence type="ECO:0000256" key="3">
    <source>
        <dbReference type="ARBA" id="ARBA00005141"/>
    </source>
</evidence>
<dbReference type="GO" id="GO:0008781">
    <property type="term" value="F:N-acylneuraminate cytidylyltransferase activity"/>
    <property type="evidence" value="ECO:0007669"/>
    <property type="project" value="UniProtKB-EC"/>
</dbReference>
<evidence type="ECO:0000256" key="8">
    <source>
        <dbReference type="ARBA" id="ARBA00022723"/>
    </source>
</evidence>
<dbReference type="InterPro" id="IPR036412">
    <property type="entry name" value="HAD-like_sf"/>
</dbReference>
<dbReference type="EMBL" id="BMMD01000005">
    <property type="protein sequence ID" value="GGJ75634.1"/>
    <property type="molecule type" value="Genomic_DNA"/>
</dbReference>
<dbReference type="EC" id="2.7.7.43" evidence="7"/>
<dbReference type="AlphaFoldDB" id="A0A917PFW6"/>
<organism evidence="11 12">
    <name type="scientific">Agromyces bauzanensis</name>
    <dbReference type="NCBI Taxonomy" id="1308924"/>
    <lineage>
        <taxon>Bacteria</taxon>
        <taxon>Bacillati</taxon>
        <taxon>Actinomycetota</taxon>
        <taxon>Actinomycetes</taxon>
        <taxon>Micrococcales</taxon>
        <taxon>Microbacteriaceae</taxon>
        <taxon>Agromyces</taxon>
    </lineage>
</organism>
<dbReference type="SFLD" id="SFLDG01136">
    <property type="entry name" value="C1.6:_Phosphoserine_Phosphatas"/>
    <property type="match status" value="1"/>
</dbReference>
<evidence type="ECO:0000256" key="2">
    <source>
        <dbReference type="ARBA" id="ARBA00001946"/>
    </source>
</evidence>
<dbReference type="InterPro" id="IPR010023">
    <property type="entry name" value="KdsC_fam"/>
</dbReference>
<accession>A0A917PFW6</accession>
<keyword evidence="12" id="KW-1185">Reference proteome</keyword>
<sequence length="445" mass="46776">MAQIDLADAPAAVAAVQHSGTRKGRGDAAPDVATAIIPARGGSQGLPGKNVARVGGVPLITRAVRAALAADRIGRVVVTTDDGEIAEAARAAGAEVIGRPAELAGSTATSESALLHALDELERVGAGFETLPSVALQPAAVTVFIQATSPFIDPADLDAAVERVASGERDVVFAAAPTHVFLWREIGATAVGVNHEMSHRPRRQDRTPEYAETGAFYVFATDGFREAGHRFFGRVGVQPVHPDHAIEIDDDADLERARTLAVRIDRELGPRHPLIDVDALVTDFDGVHTDDTVMVDQLGRESVRVSRSDGHGIARLRAAGIPVLIISAEENPVVGRRAEKLGVECAQGVPAKGEVLRDWATARSIRLDRIAYLGNDRGDVPALDLAGWPVAVPDAAPEALEAARHVLQSPGGHGAVRELADLILAAREPGARRGASDPAHSRDPE</sequence>
<dbReference type="Proteomes" id="UP000636956">
    <property type="component" value="Unassembled WGS sequence"/>
</dbReference>
<dbReference type="SFLD" id="SFLDG01138">
    <property type="entry name" value="C1.6.2:_Deoxy-d-mannose-octulo"/>
    <property type="match status" value="1"/>
</dbReference>
<dbReference type="InterPro" id="IPR029044">
    <property type="entry name" value="Nucleotide-diphossugar_trans"/>
</dbReference>
<dbReference type="Pfam" id="PF08282">
    <property type="entry name" value="Hydrolase_3"/>
    <property type="match status" value="1"/>
</dbReference>
<comment type="catalytic activity">
    <reaction evidence="1">
        <text>an N-acylneuraminate + CTP = a CMP-N-acyl-beta-neuraminate + diphosphate</text>
        <dbReference type="Rhea" id="RHEA:11344"/>
        <dbReference type="ChEBI" id="CHEBI:33019"/>
        <dbReference type="ChEBI" id="CHEBI:37563"/>
        <dbReference type="ChEBI" id="CHEBI:60073"/>
        <dbReference type="ChEBI" id="CHEBI:68671"/>
        <dbReference type="EC" id="2.7.7.43"/>
    </reaction>
</comment>
<dbReference type="SUPFAM" id="SSF53448">
    <property type="entry name" value="Nucleotide-diphospho-sugar transferases"/>
    <property type="match status" value="1"/>
</dbReference>
<evidence type="ECO:0000256" key="1">
    <source>
        <dbReference type="ARBA" id="ARBA00001862"/>
    </source>
</evidence>
<dbReference type="InterPro" id="IPR023214">
    <property type="entry name" value="HAD_sf"/>
</dbReference>
<proteinExistence type="inferred from homology"/>
<dbReference type="CDD" id="cd02513">
    <property type="entry name" value="CMP-NeuAc_Synthase"/>
    <property type="match status" value="1"/>
</dbReference>
<evidence type="ECO:0000256" key="10">
    <source>
        <dbReference type="ARBA" id="ARBA00022842"/>
    </source>
</evidence>
<dbReference type="SUPFAM" id="SSF56784">
    <property type="entry name" value="HAD-like"/>
    <property type="match status" value="1"/>
</dbReference>
<dbReference type="PANTHER" id="PTHR21485">
    <property type="entry name" value="HAD SUPERFAMILY MEMBERS CMAS AND KDSC"/>
    <property type="match status" value="1"/>
</dbReference>